<name>A0A915DVR6_9BILA</name>
<evidence type="ECO:0000256" key="1">
    <source>
        <dbReference type="SAM" id="MobiDB-lite"/>
    </source>
</evidence>
<sequence>MVKSATLKAIEEGGSAKRARLKTGKDADMEQALIIRIKQVRSKNLPVSGELVKEKASKSQLYSISDLKDSSSGHGKSKNPICLIYKFRWIPVQTTGLDDGLIFEDFLIKWDKKLEKRNAMFCSTLTIAQLIRQI</sequence>
<dbReference type="Proteomes" id="UP000887574">
    <property type="component" value="Unplaced"/>
</dbReference>
<feature type="region of interest" description="Disordered" evidence="1">
    <location>
        <begin position="55"/>
        <end position="78"/>
    </location>
</feature>
<accession>A0A915DVR6</accession>
<evidence type="ECO:0000313" key="3">
    <source>
        <dbReference type="WBParaSite" id="jg24006"/>
    </source>
</evidence>
<dbReference type="WBParaSite" id="jg24006">
    <property type="protein sequence ID" value="jg24006"/>
    <property type="gene ID" value="jg24006"/>
</dbReference>
<evidence type="ECO:0000313" key="2">
    <source>
        <dbReference type="Proteomes" id="UP000887574"/>
    </source>
</evidence>
<reference evidence="3" key="1">
    <citation type="submission" date="2022-11" db="UniProtKB">
        <authorList>
            <consortium name="WormBaseParasite"/>
        </authorList>
    </citation>
    <scope>IDENTIFICATION</scope>
</reference>
<proteinExistence type="predicted"/>
<keyword evidence="2" id="KW-1185">Reference proteome</keyword>
<protein>
    <submittedName>
        <fullName evidence="3">Uncharacterized protein</fullName>
    </submittedName>
</protein>
<dbReference type="Gene3D" id="1.10.10.60">
    <property type="entry name" value="Homeodomain-like"/>
    <property type="match status" value="1"/>
</dbReference>
<dbReference type="AlphaFoldDB" id="A0A915DVR6"/>
<organism evidence="2 3">
    <name type="scientific">Ditylenchus dipsaci</name>
    <dbReference type="NCBI Taxonomy" id="166011"/>
    <lineage>
        <taxon>Eukaryota</taxon>
        <taxon>Metazoa</taxon>
        <taxon>Ecdysozoa</taxon>
        <taxon>Nematoda</taxon>
        <taxon>Chromadorea</taxon>
        <taxon>Rhabditida</taxon>
        <taxon>Tylenchina</taxon>
        <taxon>Tylenchomorpha</taxon>
        <taxon>Sphaerularioidea</taxon>
        <taxon>Anguinidae</taxon>
        <taxon>Anguininae</taxon>
        <taxon>Ditylenchus</taxon>
    </lineage>
</organism>